<dbReference type="Proteomes" id="UP000000379">
    <property type="component" value="Chromosome"/>
</dbReference>
<evidence type="ECO:0000313" key="2">
    <source>
        <dbReference type="EMBL" id="ADI15719.1"/>
    </source>
</evidence>
<dbReference type="STRING" id="649638.Trad_2613"/>
<name>D7CUD4_TRURR</name>
<dbReference type="CDD" id="cd16279">
    <property type="entry name" value="metallo-hydrolase-like_MBL-fold"/>
    <property type="match status" value="1"/>
</dbReference>
<protein>
    <submittedName>
        <fullName evidence="2">Beta-lactamase-like protein</fullName>
    </submittedName>
</protein>
<dbReference type="PANTHER" id="PTHR42663:SF6">
    <property type="entry name" value="HYDROLASE C777.06C-RELATED"/>
    <property type="match status" value="1"/>
</dbReference>
<dbReference type="PANTHER" id="PTHR42663">
    <property type="entry name" value="HYDROLASE C777.06C-RELATED-RELATED"/>
    <property type="match status" value="1"/>
</dbReference>
<dbReference type="OrthoDB" id="9800940at2"/>
<feature type="domain" description="Metallo-beta-lactamase" evidence="1">
    <location>
        <begin position="40"/>
        <end position="235"/>
    </location>
</feature>
<accession>D7CUD4</accession>
<dbReference type="Gene3D" id="3.60.15.10">
    <property type="entry name" value="Ribonuclease Z/Hydroxyacylglutathione hydrolase-like"/>
    <property type="match status" value="1"/>
</dbReference>
<sequence length="262" mass="28232">MPSGPTLRFLGAADSQGVPRWWCACSVCRDARGGGVNARTRPSVLIEGPERVLIDAAPELRLQASREGLTGFSAALITHAHNDHVLGLGDLADWSRWTGARCPIYAPREVMEALAARFPYLQTASYRARTPLLALEDAACSRTFAGYRVSALRVPHGFNGFAYGFRFEGPGGAWGYLPDCLDLADLAPWRGLKLLVLGASFFREAAPKAGRSVYDVQEALALLAELKPKRALLTHLGHGVDARQGAPDGVQYARDGLVVPLP</sequence>
<dbReference type="InterPro" id="IPR036866">
    <property type="entry name" value="RibonucZ/Hydroxyglut_hydro"/>
</dbReference>
<dbReference type="HOGENOM" id="CLU_044538_3_0_0"/>
<organism evidence="2 3">
    <name type="scientific">Truepera radiovictrix (strain DSM 17093 / CIP 108686 / LMG 22925 / RQ-24)</name>
    <dbReference type="NCBI Taxonomy" id="649638"/>
    <lineage>
        <taxon>Bacteria</taxon>
        <taxon>Thermotogati</taxon>
        <taxon>Deinococcota</taxon>
        <taxon>Deinococci</taxon>
        <taxon>Trueperales</taxon>
        <taxon>Trueperaceae</taxon>
        <taxon>Truepera</taxon>
    </lineage>
</organism>
<dbReference type="eggNOG" id="COG1235">
    <property type="taxonomic scope" value="Bacteria"/>
</dbReference>
<reference evidence="2 3" key="2">
    <citation type="journal article" date="2011" name="Stand. Genomic Sci.">
        <title>Complete genome sequence of Truepera radiovictrix type strain (RQ-24).</title>
        <authorList>
            <person name="Ivanova N."/>
            <person name="Rohde C."/>
            <person name="Munk C."/>
            <person name="Nolan M."/>
            <person name="Lucas S."/>
            <person name="Del Rio T.G."/>
            <person name="Tice H."/>
            <person name="Deshpande S."/>
            <person name="Cheng J.F."/>
            <person name="Tapia R."/>
            <person name="Han C."/>
            <person name="Goodwin L."/>
            <person name="Pitluck S."/>
            <person name="Liolios K."/>
            <person name="Mavromatis K."/>
            <person name="Mikhailova N."/>
            <person name="Pati A."/>
            <person name="Chen A."/>
            <person name="Palaniappan K."/>
            <person name="Land M."/>
            <person name="Hauser L."/>
            <person name="Chang Y.J."/>
            <person name="Jeffries C.D."/>
            <person name="Brambilla E."/>
            <person name="Rohde M."/>
            <person name="Goker M."/>
            <person name="Tindall B.J."/>
            <person name="Woyke T."/>
            <person name="Bristow J."/>
            <person name="Eisen J.A."/>
            <person name="Markowitz V."/>
            <person name="Hugenholtz P."/>
            <person name="Kyrpides N.C."/>
            <person name="Klenk H.P."/>
            <person name="Lapidus A."/>
        </authorList>
    </citation>
    <scope>NUCLEOTIDE SEQUENCE [LARGE SCALE GENOMIC DNA]</scope>
    <source>
        <strain evidence="3">DSM 17093 / CIP 108686 / LMG 22925 / RQ-24</strain>
    </source>
</reference>
<dbReference type="KEGG" id="tra:Trad_2613"/>
<dbReference type="EMBL" id="CP002049">
    <property type="protein sequence ID" value="ADI15719.1"/>
    <property type="molecule type" value="Genomic_DNA"/>
</dbReference>
<keyword evidence="3" id="KW-1185">Reference proteome</keyword>
<reference evidence="3" key="1">
    <citation type="submission" date="2010-05" db="EMBL/GenBank/DDBJ databases">
        <title>The complete genome of Truepera radiovictris DSM 17093.</title>
        <authorList>
            <consortium name="US DOE Joint Genome Institute (JGI-PGF)"/>
            <person name="Lucas S."/>
            <person name="Copeland A."/>
            <person name="Lapidus A."/>
            <person name="Glavina del Rio T."/>
            <person name="Dalin E."/>
            <person name="Tice H."/>
            <person name="Bruce D."/>
            <person name="Goodwin L."/>
            <person name="Pitluck S."/>
            <person name="Kyrpides N."/>
            <person name="Mavromatis K."/>
            <person name="Ovchinnikova G."/>
            <person name="Munk A.C."/>
            <person name="Detter J.C."/>
            <person name="Han C."/>
            <person name="Tapia R."/>
            <person name="Land M."/>
            <person name="Hauser L."/>
            <person name="Markowitz V."/>
            <person name="Cheng J.-F."/>
            <person name="Hugenholtz P."/>
            <person name="Woyke T."/>
            <person name="Wu D."/>
            <person name="Tindall B."/>
            <person name="Pomrenke H.G."/>
            <person name="Brambilla E."/>
            <person name="Klenk H.-P."/>
            <person name="Eisen J.A."/>
        </authorList>
    </citation>
    <scope>NUCLEOTIDE SEQUENCE [LARGE SCALE GENOMIC DNA]</scope>
    <source>
        <strain evidence="3">DSM 17093 / CIP 108686 / LMG 22925 / RQ-24</strain>
    </source>
</reference>
<proteinExistence type="predicted"/>
<dbReference type="InterPro" id="IPR001279">
    <property type="entry name" value="Metallo-B-lactamas"/>
</dbReference>
<dbReference type="SUPFAM" id="SSF56281">
    <property type="entry name" value="Metallo-hydrolase/oxidoreductase"/>
    <property type="match status" value="1"/>
</dbReference>
<gene>
    <name evidence="2" type="ordered locus">Trad_2613</name>
</gene>
<dbReference type="AlphaFoldDB" id="D7CUD4"/>
<dbReference type="SMART" id="SM00849">
    <property type="entry name" value="Lactamase_B"/>
    <property type="match status" value="1"/>
</dbReference>
<dbReference type="RefSeq" id="WP_013179080.1">
    <property type="nucleotide sequence ID" value="NC_014221.1"/>
</dbReference>
<evidence type="ECO:0000313" key="3">
    <source>
        <dbReference type="Proteomes" id="UP000000379"/>
    </source>
</evidence>
<evidence type="ECO:0000259" key="1">
    <source>
        <dbReference type="SMART" id="SM00849"/>
    </source>
</evidence>
<dbReference type="Pfam" id="PF12706">
    <property type="entry name" value="Lactamase_B_2"/>
    <property type="match status" value="1"/>
</dbReference>